<evidence type="ECO:0000256" key="1">
    <source>
        <dbReference type="SAM" id="MobiDB-lite"/>
    </source>
</evidence>
<proteinExistence type="predicted"/>
<evidence type="ECO:0000313" key="3">
    <source>
        <dbReference type="Proteomes" id="UP001607303"/>
    </source>
</evidence>
<accession>A0ABD2C2L9</accession>
<gene>
    <name evidence="2" type="ORF">V1477_010654</name>
</gene>
<feature type="compositionally biased region" description="Basic and acidic residues" evidence="1">
    <location>
        <begin position="124"/>
        <end position="164"/>
    </location>
</feature>
<feature type="compositionally biased region" description="Basic residues" evidence="1">
    <location>
        <begin position="246"/>
        <end position="269"/>
    </location>
</feature>
<feature type="compositionally biased region" description="Basic residues" evidence="1">
    <location>
        <begin position="524"/>
        <end position="533"/>
    </location>
</feature>
<feature type="region of interest" description="Disordered" evidence="1">
    <location>
        <begin position="811"/>
        <end position="940"/>
    </location>
</feature>
<feature type="compositionally biased region" description="Basic and acidic residues" evidence="1">
    <location>
        <begin position="394"/>
        <end position="422"/>
    </location>
</feature>
<sequence length="976" mass="110129">MMKPQKKAIVARKATKMPTVAKKRRTLLEKTISEVRKEKKSKKQDKSEDLKRKQEGEKKKADKMEDKKKYEEKKKVEDKKKDKSEKSEKKCNKDNEKKTDKIIEEEKIDRGEEKEDTEESQFDNQDKKKGQKLEERSKVEKHSVDNKKKIEKSDDRKKCGKMDEESAEDQAKSLNTVEDKDALEDKTDVLSTSLKKRGKEEKKKDTKLSKMDTKETSKNVPAKDKKGDRKKISDKDTASRRNSPTRTKKNSKTKSSQKKSIPRKTVLAKKPHFSVVNKFVDKKIKLVKSLKVEETINEEEDEAKKTKKKNTCASKSKGTQEKKPKLAKHMKAKLPQKNSKICAVIKAEDKLKTLAEKMILKKKIELKAIEKTLNETKRVSHGNVVNDRAPTPEIKNEILEERESEKDKDESPRPKSPDEKKPMKSNAKVGKKVPKKISKGKVQTESNNQRSPSPVESAVGESVKQSKECEDGVKPVAGTKKEEVNNESVVQIDLKVEAVNGGSTSGVTSASESDEDYDEDNKRGKQRYAKKKERSNSPSDERARRMRLFGFWSGPKRHRVASLNALAKVHCLYENETGGVYLGGFCKPKPEKEKQKKNKEEKEESQARKEKEKKIEKKSEELPTPKRKLRNVPGLRGKHWDMLESSSSSPSSDEDYEREKNIERSKKKVIKRRKRNEEVMDLKDMVVCKRMASLNASAILAASYSDEKNRCGSSSESSSESEVEIIKRRRQHDSDAEKKKGRQGSDPDDVLKPSKKVVIVNQDTDVTITGVYVNQTRSTHHEGFCSIAGMQYRISSTSHTQTAATAVATELHDQQKTEQPCKSYTPLGALSSMQPPGSQGNHPNMSPRRHSAFSAPHQHGKRNATDSPCFANGGEEQSRAEQSRAEQSRAKQSRAEQSIAEQSRAERSGADQSGAKQSRGGGGGGGVGGVVGALRASPPPPRILRHYYCEEEKESNLLLVDTKSSNTMGREEWYVE</sequence>
<name>A0ABD2C2L9_VESMC</name>
<dbReference type="Proteomes" id="UP001607303">
    <property type="component" value="Unassembled WGS sequence"/>
</dbReference>
<feature type="region of interest" description="Disordered" evidence="1">
    <location>
        <begin position="703"/>
        <end position="751"/>
    </location>
</feature>
<feature type="compositionally biased region" description="Basic and acidic residues" evidence="1">
    <location>
        <begin position="464"/>
        <end position="484"/>
    </location>
</feature>
<feature type="region of interest" description="Disordered" evidence="1">
    <location>
        <begin position="583"/>
        <end position="673"/>
    </location>
</feature>
<dbReference type="EMBL" id="JAYRBN010000061">
    <property type="protein sequence ID" value="KAL2739265.1"/>
    <property type="molecule type" value="Genomic_DNA"/>
</dbReference>
<feature type="compositionally biased region" description="Basic residues" evidence="1">
    <location>
        <begin position="429"/>
        <end position="439"/>
    </location>
</feature>
<evidence type="ECO:0000313" key="2">
    <source>
        <dbReference type="EMBL" id="KAL2739265.1"/>
    </source>
</evidence>
<dbReference type="AlphaFoldDB" id="A0ABD2C2L9"/>
<feature type="region of interest" description="Disordered" evidence="1">
    <location>
        <begin position="1"/>
        <end position="269"/>
    </location>
</feature>
<feature type="compositionally biased region" description="Gly residues" evidence="1">
    <location>
        <begin position="919"/>
        <end position="931"/>
    </location>
</feature>
<reference evidence="2 3" key="1">
    <citation type="journal article" date="2024" name="Ann. Entomol. Soc. Am.">
        <title>Genomic analyses of the southern and eastern yellowjacket wasps (Hymenoptera: Vespidae) reveal evolutionary signatures of social life.</title>
        <authorList>
            <person name="Catto M.A."/>
            <person name="Caine P.B."/>
            <person name="Orr S.E."/>
            <person name="Hunt B.G."/>
            <person name="Goodisman M.A.D."/>
        </authorList>
    </citation>
    <scope>NUCLEOTIDE SEQUENCE [LARGE SCALE GENOMIC DNA]</scope>
    <source>
        <strain evidence="2">232</strain>
        <tissue evidence="2">Head and thorax</tissue>
    </source>
</reference>
<feature type="compositionally biased region" description="Polar residues" evidence="1">
    <location>
        <begin position="831"/>
        <end position="844"/>
    </location>
</feature>
<feature type="compositionally biased region" description="Basic and acidic residues" evidence="1">
    <location>
        <begin position="876"/>
        <end position="889"/>
    </location>
</feature>
<feature type="compositionally biased region" description="Basic residues" evidence="1">
    <location>
        <begin position="1"/>
        <end position="25"/>
    </location>
</feature>
<feature type="region of interest" description="Disordered" evidence="1">
    <location>
        <begin position="373"/>
        <end position="543"/>
    </location>
</feature>
<feature type="compositionally biased region" description="Basic and acidic residues" evidence="1">
    <location>
        <begin position="44"/>
        <end position="113"/>
    </location>
</feature>
<keyword evidence="3" id="KW-1185">Reference proteome</keyword>
<comment type="caution">
    <text evidence="2">The sequence shown here is derived from an EMBL/GenBank/DDBJ whole genome shotgun (WGS) entry which is preliminary data.</text>
</comment>
<feature type="compositionally biased region" description="Basic and acidic residues" evidence="1">
    <location>
        <begin position="177"/>
        <end position="188"/>
    </location>
</feature>
<feature type="compositionally biased region" description="Basic and acidic residues" evidence="1">
    <location>
        <begin position="26"/>
        <end position="37"/>
    </location>
</feature>
<feature type="compositionally biased region" description="Basic and acidic residues" evidence="1">
    <location>
        <begin position="588"/>
        <end position="624"/>
    </location>
</feature>
<organism evidence="2 3">
    <name type="scientific">Vespula maculifrons</name>
    <name type="common">Eastern yellow jacket</name>
    <name type="synonym">Wasp</name>
    <dbReference type="NCBI Taxonomy" id="7453"/>
    <lineage>
        <taxon>Eukaryota</taxon>
        <taxon>Metazoa</taxon>
        <taxon>Ecdysozoa</taxon>
        <taxon>Arthropoda</taxon>
        <taxon>Hexapoda</taxon>
        <taxon>Insecta</taxon>
        <taxon>Pterygota</taxon>
        <taxon>Neoptera</taxon>
        <taxon>Endopterygota</taxon>
        <taxon>Hymenoptera</taxon>
        <taxon>Apocrita</taxon>
        <taxon>Aculeata</taxon>
        <taxon>Vespoidea</taxon>
        <taxon>Vespidae</taxon>
        <taxon>Vespinae</taxon>
        <taxon>Vespula</taxon>
    </lineage>
</organism>
<feature type="region of interest" description="Disordered" evidence="1">
    <location>
        <begin position="295"/>
        <end position="335"/>
    </location>
</feature>
<feature type="compositionally biased region" description="Basic and acidic residues" evidence="1">
    <location>
        <begin position="198"/>
        <end position="239"/>
    </location>
</feature>
<feature type="compositionally biased region" description="Basic and acidic residues" evidence="1">
    <location>
        <begin position="732"/>
        <end position="751"/>
    </location>
</feature>
<feature type="compositionally biased region" description="Basic residues" evidence="1">
    <location>
        <begin position="325"/>
        <end position="334"/>
    </location>
</feature>
<feature type="compositionally biased region" description="Polar residues" evidence="1">
    <location>
        <begin position="443"/>
        <end position="454"/>
    </location>
</feature>
<protein>
    <submittedName>
        <fullName evidence="2">Uncharacterized protein</fullName>
    </submittedName>
</protein>